<gene>
    <name evidence="3" type="ORF">SAMN05192583_3231</name>
</gene>
<organism evidence="3 4">
    <name type="scientific">Sphingomonas gellani</name>
    <dbReference type="NCBI Taxonomy" id="1166340"/>
    <lineage>
        <taxon>Bacteria</taxon>
        <taxon>Pseudomonadati</taxon>
        <taxon>Pseudomonadota</taxon>
        <taxon>Alphaproteobacteria</taxon>
        <taxon>Sphingomonadales</taxon>
        <taxon>Sphingomonadaceae</taxon>
        <taxon>Sphingomonas</taxon>
    </lineage>
</organism>
<dbReference type="InterPro" id="IPR001296">
    <property type="entry name" value="Glyco_trans_1"/>
</dbReference>
<dbReference type="CDD" id="cd03809">
    <property type="entry name" value="GT4_MtfB-like"/>
    <property type="match status" value="1"/>
</dbReference>
<evidence type="ECO:0000256" key="1">
    <source>
        <dbReference type="ARBA" id="ARBA00022679"/>
    </source>
</evidence>
<sequence>MQASAAQIMFGNLRAPGPDVEVVLDLSRLVSRIRHPTPTGVDRVELAYARELHHQIPDQLSFSAVLPTGHYGRIPAPRTRRFLDGVERLWTAGAERLPHGVQDWPRLLRTLALVRPAPVPPPQGPRVFLQSSPHHLHRPALMRAILEREQAAFACLLHDLIPIEYPEYARPGGDALHLRRVRTIAALADVVIANSHATAHSFRPYLEEVGRADTRVAVAHLGLEPARAIPMPAPANEPYFICIGTIEPRKNHLLLLNLWRQMATERAFGSQGPPPPRLVLVGRRGWENEQIVDMLDRCPALVGLVEEHRALPDDRMRALLAGARALLLPSFAEGFGMPVPEALALGVPVLCSNLPALREAGGEAPEYLDPLDGPGWRRAIRALADPNGSARAAHLARIAQWRAPSWSDHLSIVLDAIARAVTR</sequence>
<evidence type="ECO:0000313" key="4">
    <source>
        <dbReference type="Proteomes" id="UP000199206"/>
    </source>
</evidence>
<dbReference type="Pfam" id="PF00534">
    <property type="entry name" value="Glycos_transf_1"/>
    <property type="match status" value="1"/>
</dbReference>
<dbReference type="GO" id="GO:0016757">
    <property type="term" value="F:glycosyltransferase activity"/>
    <property type="evidence" value="ECO:0007669"/>
    <property type="project" value="InterPro"/>
</dbReference>
<dbReference type="Gene3D" id="3.40.50.2000">
    <property type="entry name" value="Glycogen Phosphorylase B"/>
    <property type="match status" value="1"/>
</dbReference>
<keyword evidence="4" id="KW-1185">Reference proteome</keyword>
<accession>A0A1H8I7C0</accession>
<protein>
    <submittedName>
        <fullName evidence="3">Glycosyltransferase involved in cell wall bisynthesis</fullName>
    </submittedName>
</protein>
<dbReference type="AlphaFoldDB" id="A0A1H8I7C0"/>
<dbReference type="RefSeq" id="WP_244501636.1">
    <property type="nucleotide sequence ID" value="NZ_FOCF01000009.1"/>
</dbReference>
<proteinExistence type="predicted"/>
<dbReference type="PANTHER" id="PTHR46401:SF2">
    <property type="entry name" value="GLYCOSYLTRANSFERASE WBBK-RELATED"/>
    <property type="match status" value="1"/>
</dbReference>
<name>A0A1H8I7C0_9SPHN</name>
<dbReference type="STRING" id="1166340.SAMN05192583_3231"/>
<dbReference type="Proteomes" id="UP000199206">
    <property type="component" value="Unassembled WGS sequence"/>
</dbReference>
<reference evidence="4" key="1">
    <citation type="submission" date="2016-10" db="EMBL/GenBank/DDBJ databases">
        <authorList>
            <person name="Varghese N."/>
            <person name="Submissions S."/>
        </authorList>
    </citation>
    <scope>NUCLEOTIDE SEQUENCE [LARGE SCALE GENOMIC DNA]</scope>
    <source>
        <strain evidence="4">S6-262</strain>
    </source>
</reference>
<feature type="domain" description="Glycosyl transferase family 1" evidence="2">
    <location>
        <begin position="234"/>
        <end position="359"/>
    </location>
</feature>
<evidence type="ECO:0000259" key="2">
    <source>
        <dbReference type="Pfam" id="PF00534"/>
    </source>
</evidence>
<evidence type="ECO:0000313" key="3">
    <source>
        <dbReference type="EMBL" id="SEN64254.1"/>
    </source>
</evidence>
<keyword evidence="1 3" id="KW-0808">Transferase</keyword>
<dbReference type="EMBL" id="FOCF01000009">
    <property type="protein sequence ID" value="SEN64254.1"/>
    <property type="molecule type" value="Genomic_DNA"/>
</dbReference>
<dbReference type="SUPFAM" id="SSF53756">
    <property type="entry name" value="UDP-Glycosyltransferase/glycogen phosphorylase"/>
    <property type="match status" value="1"/>
</dbReference>
<dbReference type="PANTHER" id="PTHR46401">
    <property type="entry name" value="GLYCOSYLTRANSFERASE WBBK-RELATED"/>
    <property type="match status" value="1"/>
</dbReference>